<feature type="compositionally biased region" description="Basic residues" evidence="1">
    <location>
        <begin position="167"/>
        <end position="178"/>
    </location>
</feature>
<sequence>GPQDHPARRRRDGRGARLGPGLRLRQGCRRPRHAGSGAGRGPQGSGADRARRDTRAGAGRRQARAAARPVRAGPRRCPQHRRRARWRGGPGPALPQRADHRCQVRLLRRRGRAHDARRDDRDLGDLVRHRPGGRFRHPRYRGRPVRQRLGRPGRRGGRPPAAAVGPGRRRRADHRHHRDHDDRRGHPDHRGAPEDALHVGGLAGRRGARALRLHPRRPLLRAAQPELEGRARSRRHRGQPVRGGFL</sequence>
<name>A0A6J4MLR1_9ACTN</name>
<feature type="compositionally biased region" description="Basic residues" evidence="1">
    <location>
        <begin position="129"/>
        <end position="157"/>
    </location>
</feature>
<proteinExistence type="predicted"/>
<organism evidence="2">
    <name type="scientific">uncultured Nocardioidaceae bacterium</name>
    <dbReference type="NCBI Taxonomy" id="253824"/>
    <lineage>
        <taxon>Bacteria</taxon>
        <taxon>Bacillati</taxon>
        <taxon>Actinomycetota</taxon>
        <taxon>Actinomycetes</taxon>
        <taxon>Propionibacteriales</taxon>
        <taxon>Nocardioidaceae</taxon>
        <taxon>environmental samples</taxon>
    </lineage>
</organism>
<protein>
    <submittedName>
        <fullName evidence="2">Uncharacterized protein</fullName>
    </submittedName>
</protein>
<dbReference type="AlphaFoldDB" id="A0A6J4MLR1"/>
<evidence type="ECO:0000313" key="2">
    <source>
        <dbReference type="EMBL" id="CAA9363193.1"/>
    </source>
</evidence>
<feature type="non-terminal residue" evidence="2">
    <location>
        <position position="246"/>
    </location>
</feature>
<dbReference type="EMBL" id="CADCUH010000183">
    <property type="protein sequence ID" value="CAA9363193.1"/>
    <property type="molecule type" value="Genomic_DNA"/>
</dbReference>
<reference evidence="2" key="1">
    <citation type="submission" date="2020-02" db="EMBL/GenBank/DDBJ databases">
        <authorList>
            <person name="Meier V. D."/>
        </authorList>
    </citation>
    <scope>NUCLEOTIDE SEQUENCE</scope>
    <source>
        <strain evidence="2">AVDCRST_MAG36</strain>
    </source>
</reference>
<feature type="region of interest" description="Disordered" evidence="1">
    <location>
        <begin position="1"/>
        <end position="246"/>
    </location>
</feature>
<feature type="non-terminal residue" evidence="2">
    <location>
        <position position="1"/>
    </location>
</feature>
<accession>A0A6J4MLR1</accession>
<gene>
    <name evidence="2" type="ORF">AVDCRST_MAG36-2817</name>
</gene>
<feature type="compositionally biased region" description="Basic and acidic residues" evidence="1">
    <location>
        <begin position="113"/>
        <end position="128"/>
    </location>
</feature>
<feature type="compositionally biased region" description="Low complexity" evidence="1">
    <location>
        <begin position="56"/>
        <end position="72"/>
    </location>
</feature>
<feature type="compositionally biased region" description="Basic residues" evidence="1">
    <location>
        <begin position="73"/>
        <end position="86"/>
    </location>
</feature>
<feature type="compositionally biased region" description="Basic residues" evidence="1">
    <location>
        <begin position="206"/>
        <end position="219"/>
    </location>
</feature>
<evidence type="ECO:0000256" key="1">
    <source>
        <dbReference type="SAM" id="MobiDB-lite"/>
    </source>
</evidence>
<feature type="compositionally biased region" description="Basic and acidic residues" evidence="1">
    <location>
        <begin position="179"/>
        <end position="197"/>
    </location>
</feature>